<keyword evidence="2" id="KW-0812">Transmembrane</keyword>
<accession>W3XD86</accession>
<protein>
    <recommendedName>
        <fullName evidence="5">MARVEL domain-containing protein</fullName>
    </recommendedName>
</protein>
<feature type="transmembrane region" description="Helical" evidence="2">
    <location>
        <begin position="56"/>
        <end position="77"/>
    </location>
</feature>
<dbReference type="OMA" id="SWARYYG"/>
<dbReference type="HOGENOM" id="CLU_077756_0_0_1"/>
<sequence>MGAKGLIAVGIPPALPRWLLYVQGAIIVLSVIILALSAYALSLFSGYGYSPGGAPGYMIFLAIKSWIIYGATIFFVLKASQLYFRIGLLIAYVLSAIFWLAGWAWAASWAAAILGYYRGNSLASKFGGAMAGNAAIGAVVWVLVIVNLVFFIMASVRDESSAANVELGQPQKQSQPMATTQPTTDIEPTINAESATTAPSVTITQPASSIQPQAVPETEAATH</sequence>
<organism evidence="3 4">
    <name type="scientific">Pestalotiopsis fici (strain W106-1 / CGMCC3.15140)</name>
    <dbReference type="NCBI Taxonomy" id="1229662"/>
    <lineage>
        <taxon>Eukaryota</taxon>
        <taxon>Fungi</taxon>
        <taxon>Dikarya</taxon>
        <taxon>Ascomycota</taxon>
        <taxon>Pezizomycotina</taxon>
        <taxon>Sordariomycetes</taxon>
        <taxon>Xylariomycetidae</taxon>
        <taxon>Amphisphaeriales</taxon>
        <taxon>Sporocadaceae</taxon>
        <taxon>Pestalotiopsis</taxon>
    </lineage>
</organism>
<evidence type="ECO:0008006" key="5">
    <source>
        <dbReference type="Google" id="ProtNLM"/>
    </source>
</evidence>
<dbReference type="eggNOG" id="ENOG502SYWK">
    <property type="taxonomic scope" value="Eukaryota"/>
</dbReference>
<dbReference type="RefSeq" id="XP_007831794.1">
    <property type="nucleotide sequence ID" value="XM_007833603.1"/>
</dbReference>
<dbReference type="GeneID" id="19270035"/>
<dbReference type="STRING" id="1229662.W3XD86"/>
<dbReference type="KEGG" id="pfy:PFICI_05022"/>
<name>W3XD86_PESFW</name>
<dbReference type="PANTHER" id="PTHR37451:SF1">
    <property type="entry name" value="MARVEL DOMAIN-CONTAINING PROTEIN"/>
    <property type="match status" value="1"/>
</dbReference>
<feature type="transmembrane region" description="Helical" evidence="2">
    <location>
        <begin position="89"/>
        <end position="114"/>
    </location>
</feature>
<dbReference type="InParanoid" id="W3XD86"/>
<proteinExistence type="predicted"/>
<reference evidence="4" key="1">
    <citation type="journal article" date="2015" name="BMC Genomics">
        <title>Genomic and transcriptomic analysis of the endophytic fungus Pestalotiopsis fici reveals its lifestyle and high potential for synthesis of natural products.</title>
        <authorList>
            <person name="Wang X."/>
            <person name="Zhang X."/>
            <person name="Liu L."/>
            <person name="Xiang M."/>
            <person name="Wang W."/>
            <person name="Sun X."/>
            <person name="Che Y."/>
            <person name="Guo L."/>
            <person name="Liu G."/>
            <person name="Guo L."/>
            <person name="Wang C."/>
            <person name="Yin W.B."/>
            <person name="Stadler M."/>
            <person name="Zhang X."/>
            <person name="Liu X."/>
        </authorList>
    </citation>
    <scope>NUCLEOTIDE SEQUENCE [LARGE SCALE GENOMIC DNA]</scope>
    <source>
        <strain evidence="4">W106-1 / CGMCC3.15140</strain>
    </source>
</reference>
<keyword evidence="2" id="KW-1133">Transmembrane helix</keyword>
<feature type="region of interest" description="Disordered" evidence="1">
    <location>
        <begin position="165"/>
        <end position="223"/>
    </location>
</feature>
<evidence type="ECO:0000313" key="4">
    <source>
        <dbReference type="Proteomes" id="UP000030651"/>
    </source>
</evidence>
<evidence type="ECO:0000256" key="1">
    <source>
        <dbReference type="SAM" id="MobiDB-lite"/>
    </source>
</evidence>
<keyword evidence="2" id="KW-0472">Membrane</keyword>
<dbReference type="OrthoDB" id="5223409at2759"/>
<feature type="transmembrane region" description="Helical" evidence="2">
    <location>
        <begin position="134"/>
        <end position="154"/>
    </location>
</feature>
<feature type="transmembrane region" description="Helical" evidence="2">
    <location>
        <begin position="20"/>
        <end position="44"/>
    </location>
</feature>
<keyword evidence="4" id="KW-1185">Reference proteome</keyword>
<feature type="compositionally biased region" description="Polar residues" evidence="1">
    <location>
        <begin position="170"/>
        <end position="212"/>
    </location>
</feature>
<gene>
    <name evidence="3" type="ORF">PFICI_05022</name>
</gene>
<dbReference type="Proteomes" id="UP000030651">
    <property type="component" value="Unassembled WGS sequence"/>
</dbReference>
<evidence type="ECO:0000313" key="3">
    <source>
        <dbReference type="EMBL" id="ETS83146.1"/>
    </source>
</evidence>
<dbReference type="AlphaFoldDB" id="W3XD86"/>
<dbReference type="PANTHER" id="PTHR37451">
    <property type="entry name" value="MARVEL DOMAIN"/>
    <property type="match status" value="1"/>
</dbReference>
<evidence type="ECO:0000256" key="2">
    <source>
        <dbReference type="SAM" id="Phobius"/>
    </source>
</evidence>
<dbReference type="EMBL" id="KI912111">
    <property type="protein sequence ID" value="ETS83146.1"/>
    <property type="molecule type" value="Genomic_DNA"/>
</dbReference>